<evidence type="ECO:0000313" key="1">
    <source>
        <dbReference type="EMBL" id="CEG37887.1"/>
    </source>
</evidence>
<protein>
    <submittedName>
        <fullName evidence="1">Uncharacterized protein</fullName>
    </submittedName>
</protein>
<keyword evidence="2" id="KW-1185">Reference proteome</keyword>
<accession>A0A0P1AAK7</accession>
<reference evidence="2" key="1">
    <citation type="submission" date="2014-09" db="EMBL/GenBank/DDBJ databases">
        <authorList>
            <person name="Sharma Rahul"/>
            <person name="Thines Marco"/>
        </authorList>
    </citation>
    <scope>NUCLEOTIDE SEQUENCE [LARGE SCALE GENOMIC DNA]</scope>
</reference>
<proteinExistence type="predicted"/>
<organism evidence="1 2">
    <name type="scientific">Plasmopara halstedii</name>
    <name type="common">Downy mildew of sunflower</name>
    <dbReference type="NCBI Taxonomy" id="4781"/>
    <lineage>
        <taxon>Eukaryota</taxon>
        <taxon>Sar</taxon>
        <taxon>Stramenopiles</taxon>
        <taxon>Oomycota</taxon>
        <taxon>Peronosporomycetes</taxon>
        <taxon>Peronosporales</taxon>
        <taxon>Peronosporaceae</taxon>
        <taxon>Plasmopara</taxon>
    </lineage>
</organism>
<sequence>MTYAPVDKLGKLDKHGLIPCDRIAPVRTQKCRSWLRLSLEKSFVDTKNGASVTFGGDECDQ</sequence>
<name>A0A0P1AAK7_PLAHL</name>
<dbReference type="GeneID" id="36400991"/>
<evidence type="ECO:0000313" key="2">
    <source>
        <dbReference type="Proteomes" id="UP000054928"/>
    </source>
</evidence>
<dbReference type="EMBL" id="CCYD01000291">
    <property type="protein sequence ID" value="CEG37887.1"/>
    <property type="molecule type" value="Genomic_DNA"/>
</dbReference>
<dbReference type="AlphaFoldDB" id="A0A0P1AAK7"/>
<dbReference type="RefSeq" id="XP_024574256.1">
    <property type="nucleotide sequence ID" value="XM_024723262.1"/>
</dbReference>
<dbReference type="Proteomes" id="UP000054928">
    <property type="component" value="Unassembled WGS sequence"/>
</dbReference>